<evidence type="ECO:0000256" key="2">
    <source>
        <dbReference type="ARBA" id="ARBA00023015"/>
    </source>
</evidence>
<feature type="domain" description="RNA polymerase sigma-70 region 2" evidence="5">
    <location>
        <begin position="11"/>
        <end position="72"/>
    </location>
</feature>
<dbReference type="RefSeq" id="WP_317046771.1">
    <property type="nucleotide sequence ID" value="NZ_QLLN01000006.1"/>
</dbReference>
<dbReference type="Gene3D" id="1.10.1740.10">
    <property type="match status" value="1"/>
</dbReference>
<dbReference type="GO" id="GO:0006352">
    <property type="term" value="P:DNA-templated transcription initiation"/>
    <property type="evidence" value="ECO:0007669"/>
    <property type="project" value="InterPro"/>
</dbReference>
<keyword evidence="4" id="KW-0804">Transcription</keyword>
<evidence type="ECO:0000259" key="6">
    <source>
        <dbReference type="Pfam" id="PF08281"/>
    </source>
</evidence>
<dbReference type="InterPro" id="IPR007627">
    <property type="entry name" value="RNA_pol_sigma70_r2"/>
</dbReference>
<evidence type="ECO:0000259" key="5">
    <source>
        <dbReference type="Pfam" id="PF04542"/>
    </source>
</evidence>
<keyword evidence="2" id="KW-0805">Transcription regulation</keyword>
<proteinExistence type="inferred from homology"/>
<dbReference type="AlphaFoldDB" id="A0A327QZX1"/>
<dbReference type="Pfam" id="PF08281">
    <property type="entry name" value="Sigma70_r4_2"/>
    <property type="match status" value="1"/>
</dbReference>
<evidence type="ECO:0000313" key="7">
    <source>
        <dbReference type="EMBL" id="RAJ09003.1"/>
    </source>
</evidence>
<evidence type="ECO:0000256" key="4">
    <source>
        <dbReference type="ARBA" id="ARBA00023163"/>
    </source>
</evidence>
<keyword evidence="8" id="KW-1185">Reference proteome</keyword>
<dbReference type="SUPFAM" id="SSF88659">
    <property type="entry name" value="Sigma3 and sigma4 domains of RNA polymerase sigma factors"/>
    <property type="match status" value="1"/>
</dbReference>
<dbReference type="GO" id="GO:0003677">
    <property type="term" value="F:DNA binding"/>
    <property type="evidence" value="ECO:0007669"/>
    <property type="project" value="InterPro"/>
</dbReference>
<dbReference type="EMBL" id="QLLN01000006">
    <property type="protein sequence ID" value="RAJ09003.1"/>
    <property type="molecule type" value="Genomic_DNA"/>
</dbReference>
<keyword evidence="3" id="KW-0731">Sigma factor</keyword>
<comment type="similarity">
    <text evidence="1">Belongs to the sigma-70 factor family. ECF subfamily.</text>
</comment>
<reference evidence="7 8" key="1">
    <citation type="submission" date="2018-06" db="EMBL/GenBank/DDBJ databases">
        <title>Genomic Encyclopedia of Archaeal and Bacterial Type Strains, Phase II (KMG-II): from individual species to whole genera.</title>
        <authorList>
            <person name="Goeker M."/>
        </authorList>
    </citation>
    <scope>NUCLEOTIDE SEQUENCE [LARGE SCALE GENOMIC DNA]</scope>
    <source>
        <strain evidence="7 8">DSM 23522</strain>
    </source>
</reference>
<organism evidence="7 8">
    <name type="scientific">Arenibacter echinorum</name>
    <dbReference type="NCBI Taxonomy" id="440515"/>
    <lineage>
        <taxon>Bacteria</taxon>
        <taxon>Pseudomonadati</taxon>
        <taxon>Bacteroidota</taxon>
        <taxon>Flavobacteriia</taxon>
        <taxon>Flavobacteriales</taxon>
        <taxon>Flavobacteriaceae</taxon>
        <taxon>Arenibacter</taxon>
    </lineage>
</organism>
<name>A0A327QZX1_9FLAO</name>
<feature type="domain" description="RNA polymerase sigma factor 70 region 4 type 2" evidence="6">
    <location>
        <begin position="99"/>
        <end position="148"/>
    </location>
</feature>
<dbReference type="SUPFAM" id="SSF88946">
    <property type="entry name" value="Sigma2 domain of RNA polymerase sigma factors"/>
    <property type="match status" value="1"/>
</dbReference>
<dbReference type="PANTHER" id="PTHR43133:SF62">
    <property type="entry name" value="RNA POLYMERASE SIGMA FACTOR SIGZ"/>
    <property type="match status" value="1"/>
</dbReference>
<dbReference type="InterPro" id="IPR039425">
    <property type="entry name" value="RNA_pol_sigma-70-like"/>
</dbReference>
<dbReference type="InterPro" id="IPR013325">
    <property type="entry name" value="RNA_pol_sigma_r2"/>
</dbReference>
<gene>
    <name evidence="7" type="ORF">LV92_03221</name>
</gene>
<dbReference type="GO" id="GO:0016987">
    <property type="term" value="F:sigma factor activity"/>
    <property type="evidence" value="ECO:0007669"/>
    <property type="project" value="UniProtKB-KW"/>
</dbReference>
<dbReference type="InterPro" id="IPR014284">
    <property type="entry name" value="RNA_pol_sigma-70_dom"/>
</dbReference>
<evidence type="ECO:0000313" key="8">
    <source>
        <dbReference type="Proteomes" id="UP000249696"/>
    </source>
</evidence>
<accession>A0A327QZX1</accession>
<dbReference type="InterPro" id="IPR036388">
    <property type="entry name" value="WH-like_DNA-bd_sf"/>
</dbReference>
<dbReference type="Gene3D" id="1.10.10.10">
    <property type="entry name" value="Winged helix-like DNA-binding domain superfamily/Winged helix DNA-binding domain"/>
    <property type="match status" value="1"/>
</dbReference>
<dbReference type="Proteomes" id="UP000249696">
    <property type="component" value="Unassembled WGS sequence"/>
</dbReference>
<dbReference type="InterPro" id="IPR013249">
    <property type="entry name" value="RNA_pol_sigma70_r4_t2"/>
</dbReference>
<dbReference type="NCBIfam" id="TIGR02937">
    <property type="entry name" value="sigma70-ECF"/>
    <property type="match status" value="1"/>
</dbReference>
<protein>
    <submittedName>
        <fullName evidence="7">RNA polymerase sigma-70 factor (ECF subfamily)</fullName>
    </submittedName>
</protein>
<evidence type="ECO:0000256" key="1">
    <source>
        <dbReference type="ARBA" id="ARBA00010641"/>
    </source>
</evidence>
<dbReference type="InterPro" id="IPR013324">
    <property type="entry name" value="RNA_pol_sigma_r3/r4-like"/>
</dbReference>
<dbReference type="CDD" id="cd06171">
    <property type="entry name" value="Sigma70_r4"/>
    <property type="match status" value="1"/>
</dbReference>
<sequence length="177" mass="20460">MGMKIETAAIWKKHHSEIYFFILKKVKDEEATREIIQNAFLKIHQKIDTLKDSEKVRAWVFTIVRNEIANYYNLAIKTLQSPLNEISSTYDSYQDFCCFDRFVTNLPKPYKEVVHLVYLQGKTQGQAAEMMGISLANVKARIRRAKSLLIHNFNACCKFEINNEGKLIGDSNCSICN</sequence>
<comment type="caution">
    <text evidence="7">The sequence shown here is derived from an EMBL/GenBank/DDBJ whole genome shotgun (WGS) entry which is preliminary data.</text>
</comment>
<dbReference type="PANTHER" id="PTHR43133">
    <property type="entry name" value="RNA POLYMERASE ECF-TYPE SIGMA FACTO"/>
    <property type="match status" value="1"/>
</dbReference>
<dbReference type="Pfam" id="PF04542">
    <property type="entry name" value="Sigma70_r2"/>
    <property type="match status" value="1"/>
</dbReference>
<evidence type="ECO:0000256" key="3">
    <source>
        <dbReference type="ARBA" id="ARBA00023082"/>
    </source>
</evidence>